<feature type="transmembrane region" description="Helical" evidence="8">
    <location>
        <begin position="84"/>
        <end position="102"/>
    </location>
</feature>
<dbReference type="InterPro" id="IPR011701">
    <property type="entry name" value="MFS"/>
</dbReference>
<feature type="transmembrane region" description="Helical" evidence="8">
    <location>
        <begin position="497"/>
        <end position="514"/>
    </location>
</feature>
<feature type="transmembrane region" description="Helical" evidence="8">
    <location>
        <begin position="369"/>
        <end position="387"/>
    </location>
</feature>
<comment type="subcellular location">
    <subcellularLocation>
        <location evidence="1">Membrane</location>
        <topology evidence="1">Multi-pass membrane protein</topology>
    </subcellularLocation>
</comment>
<feature type="transmembrane region" description="Helical" evidence="8">
    <location>
        <begin position="146"/>
        <end position="167"/>
    </location>
</feature>
<evidence type="ECO:0000256" key="4">
    <source>
        <dbReference type="ARBA" id="ARBA00022692"/>
    </source>
</evidence>
<comment type="caution">
    <text evidence="9">The sequence shown here is derived from an EMBL/GenBank/DDBJ whole genome shotgun (WGS) entry which is preliminary data.</text>
</comment>
<accession>A0AAD9IMH0</accession>
<keyword evidence="10" id="KW-1185">Reference proteome</keyword>
<dbReference type="InterPro" id="IPR036259">
    <property type="entry name" value="MFS_trans_sf"/>
</dbReference>
<keyword evidence="3" id="KW-0813">Transport</keyword>
<keyword evidence="6 8" id="KW-0472">Membrane</keyword>
<organism evidence="9 10">
    <name type="scientific">Prototheca wickerhamii</name>
    <dbReference type="NCBI Taxonomy" id="3111"/>
    <lineage>
        <taxon>Eukaryota</taxon>
        <taxon>Viridiplantae</taxon>
        <taxon>Chlorophyta</taxon>
        <taxon>core chlorophytes</taxon>
        <taxon>Trebouxiophyceae</taxon>
        <taxon>Chlorellales</taxon>
        <taxon>Chlorellaceae</taxon>
        <taxon>Prototheca</taxon>
    </lineage>
</organism>
<dbReference type="GO" id="GO:0016020">
    <property type="term" value="C:membrane"/>
    <property type="evidence" value="ECO:0007669"/>
    <property type="project" value="UniProtKB-SubCell"/>
</dbReference>
<keyword evidence="4 8" id="KW-0812">Transmembrane</keyword>
<evidence type="ECO:0000256" key="6">
    <source>
        <dbReference type="ARBA" id="ARBA00023136"/>
    </source>
</evidence>
<dbReference type="Gene3D" id="1.20.1250.20">
    <property type="entry name" value="MFS general substrate transporter like domains"/>
    <property type="match status" value="1"/>
</dbReference>
<comment type="similarity">
    <text evidence="2">Belongs to the SLC43A transporter (TC 2.A.1.44) family.</text>
</comment>
<dbReference type="PANTHER" id="PTHR20772:SF2">
    <property type="entry name" value="PROTEIN FMP42"/>
    <property type="match status" value="1"/>
</dbReference>
<dbReference type="Pfam" id="PF07690">
    <property type="entry name" value="MFS_1"/>
    <property type="match status" value="1"/>
</dbReference>
<feature type="transmembrane region" description="Helical" evidence="8">
    <location>
        <begin position="433"/>
        <end position="451"/>
    </location>
</feature>
<dbReference type="InterPro" id="IPR052599">
    <property type="entry name" value="SLC43A_AATransporter"/>
</dbReference>
<dbReference type="CDD" id="cd06174">
    <property type="entry name" value="MFS"/>
    <property type="match status" value="1"/>
</dbReference>
<dbReference type="AlphaFoldDB" id="A0AAD9IMH0"/>
<gene>
    <name evidence="9" type="ORF">QBZ16_002324</name>
</gene>
<evidence type="ECO:0000313" key="9">
    <source>
        <dbReference type="EMBL" id="KAK2079929.1"/>
    </source>
</evidence>
<sequence>MIKDLDNFSSGCPTDSDELCKSQESKLAVLWTCGIFALNCGPVLVGFVLDYLGPKFTCILGCLLNMLGLVLFGCSKSSGPNAFVPASIFLGLGGITFHLAQVHASALYPQKRGLLTSVFVAGFTGSGIVFYLLLLIFEGAGKTRAAYTGVLVGYGGLCLLWVPLAAWMMPNEPFQVGQVSLLNRRWRFIVRQRRDLEITYARSTSYAEFEVSSAGVSKDAEGPQAAPGGASLEMTGAAMTTQLVGGAPDSSNPFWIEEEEAAEARRQRSGPIAAPLPTTVASPRENGRHSNGLLDDGIPVAPGGRSLPAPGQNLVNMQLMGPATERAQDAEEGQAPPQGVVWGPLVFEARRFVELRKLSFFEQFKSSESFGMGCFYTLCVFTMQFYLGTMRLQLSHKGNNAETYSNFGNVVVAFAFLLIPVIGWLLDKKGYGATLGTILALSVLTLVLQATPTLPLQVFTITVWMIARFFMYASYFAIFGALFGFRNFGRLVAVDNLFNGLFGLLQYPLTYLAIHPLNGNFLIVNLSLAACLLPLSWFCYAMYKWEREDLVPIRPLEGEELPCDMLGPQQRKKIADLHLPNLHLSEIRLPHVQLPEAIRKLARPGSNEPQRL</sequence>
<feature type="transmembrane region" description="Helical" evidence="8">
    <location>
        <begin position="114"/>
        <end position="134"/>
    </location>
</feature>
<dbReference type="PANTHER" id="PTHR20772">
    <property type="entry name" value="PROTEIN FMP42"/>
    <property type="match status" value="1"/>
</dbReference>
<evidence type="ECO:0000256" key="8">
    <source>
        <dbReference type="SAM" id="Phobius"/>
    </source>
</evidence>
<evidence type="ECO:0000256" key="1">
    <source>
        <dbReference type="ARBA" id="ARBA00004141"/>
    </source>
</evidence>
<feature type="transmembrane region" description="Helical" evidence="8">
    <location>
        <begin position="520"/>
        <end position="543"/>
    </location>
</feature>
<evidence type="ECO:0000313" key="10">
    <source>
        <dbReference type="Proteomes" id="UP001255856"/>
    </source>
</evidence>
<evidence type="ECO:0000256" key="2">
    <source>
        <dbReference type="ARBA" id="ARBA00006595"/>
    </source>
</evidence>
<feature type="transmembrane region" description="Helical" evidence="8">
    <location>
        <begin position="463"/>
        <end position="485"/>
    </location>
</feature>
<name>A0AAD9IMH0_PROWI</name>
<protein>
    <submittedName>
        <fullName evidence="9">Uncharacterized protein</fullName>
    </submittedName>
</protein>
<reference evidence="9" key="1">
    <citation type="submission" date="2021-01" db="EMBL/GenBank/DDBJ databases">
        <authorList>
            <person name="Eckstrom K.M.E."/>
        </authorList>
    </citation>
    <scope>NUCLEOTIDE SEQUENCE</scope>
    <source>
        <strain evidence="9">UVCC 0001</strain>
    </source>
</reference>
<dbReference type="EMBL" id="JASFZW010000002">
    <property type="protein sequence ID" value="KAK2079929.1"/>
    <property type="molecule type" value="Genomic_DNA"/>
</dbReference>
<feature type="transmembrane region" description="Helical" evidence="8">
    <location>
        <begin position="407"/>
        <end position="426"/>
    </location>
</feature>
<dbReference type="Proteomes" id="UP001255856">
    <property type="component" value="Unassembled WGS sequence"/>
</dbReference>
<dbReference type="SUPFAM" id="SSF103473">
    <property type="entry name" value="MFS general substrate transporter"/>
    <property type="match status" value="1"/>
</dbReference>
<evidence type="ECO:0000256" key="7">
    <source>
        <dbReference type="SAM" id="MobiDB-lite"/>
    </source>
</evidence>
<evidence type="ECO:0000256" key="5">
    <source>
        <dbReference type="ARBA" id="ARBA00022989"/>
    </source>
</evidence>
<proteinExistence type="inferred from homology"/>
<feature type="region of interest" description="Disordered" evidence="7">
    <location>
        <begin position="261"/>
        <end position="292"/>
    </location>
</feature>
<dbReference type="GO" id="GO:0022857">
    <property type="term" value="F:transmembrane transporter activity"/>
    <property type="evidence" value="ECO:0007669"/>
    <property type="project" value="InterPro"/>
</dbReference>
<feature type="transmembrane region" description="Helical" evidence="8">
    <location>
        <begin position="28"/>
        <end position="49"/>
    </location>
</feature>
<keyword evidence="5 8" id="KW-1133">Transmembrane helix</keyword>
<evidence type="ECO:0000256" key="3">
    <source>
        <dbReference type="ARBA" id="ARBA00022448"/>
    </source>
</evidence>
<feature type="transmembrane region" description="Helical" evidence="8">
    <location>
        <begin position="56"/>
        <end position="72"/>
    </location>
</feature>